<keyword evidence="1" id="KW-0489">Methyltransferase</keyword>
<name>A0AAU9IAX9_9CILI</name>
<dbReference type="InterPro" id="IPR002935">
    <property type="entry name" value="SAM_O-MeTrfase"/>
</dbReference>
<dbReference type="Gene3D" id="3.40.50.150">
    <property type="entry name" value="Vaccinia Virus protein VP39"/>
    <property type="match status" value="1"/>
</dbReference>
<gene>
    <name evidence="5" type="ORF">BSTOLATCC_MIC5431</name>
</gene>
<dbReference type="SUPFAM" id="SSF53335">
    <property type="entry name" value="S-adenosyl-L-methionine-dependent methyltransferases"/>
    <property type="match status" value="1"/>
</dbReference>
<evidence type="ECO:0000256" key="2">
    <source>
        <dbReference type="ARBA" id="ARBA00022679"/>
    </source>
</evidence>
<dbReference type="EMBL" id="CAJZBQ010000005">
    <property type="protein sequence ID" value="CAG9312184.1"/>
    <property type="molecule type" value="Genomic_DNA"/>
</dbReference>
<comment type="caution">
    <text evidence="5">The sequence shown here is derived from an EMBL/GenBank/DDBJ whole genome shotgun (WGS) entry which is preliminary data.</text>
</comment>
<accession>A0AAU9IAX9</accession>
<dbReference type="PANTHER" id="PTHR10509:SF14">
    <property type="entry name" value="CAFFEOYL-COA O-METHYLTRANSFERASE 3-RELATED"/>
    <property type="match status" value="1"/>
</dbReference>
<dbReference type="Proteomes" id="UP001162131">
    <property type="component" value="Unassembled WGS sequence"/>
</dbReference>
<dbReference type="Pfam" id="PF01596">
    <property type="entry name" value="Methyltransf_3"/>
    <property type="match status" value="1"/>
</dbReference>
<comment type="similarity">
    <text evidence="4">Belongs to the class I-like SAM-binding methyltransferase superfamily. Cation-dependent O-methyltransferase family.</text>
</comment>
<dbReference type="GO" id="GO:0008171">
    <property type="term" value="F:O-methyltransferase activity"/>
    <property type="evidence" value="ECO:0007669"/>
    <property type="project" value="InterPro"/>
</dbReference>
<dbReference type="InterPro" id="IPR029063">
    <property type="entry name" value="SAM-dependent_MTases_sf"/>
</dbReference>
<keyword evidence="2" id="KW-0808">Transferase</keyword>
<evidence type="ECO:0000313" key="5">
    <source>
        <dbReference type="EMBL" id="CAG9312184.1"/>
    </source>
</evidence>
<keyword evidence="6" id="KW-1185">Reference proteome</keyword>
<protein>
    <recommendedName>
        <fullName evidence="7">Caffeoyl-CoA O-methyltransferase</fullName>
    </recommendedName>
</protein>
<evidence type="ECO:0008006" key="7">
    <source>
        <dbReference type="Google" id="ProtNLM"/>
    </source>
</evidence>
<evidence type="ECO:0000256" key="4">
    <source>
        <dbReference type="ARBA" id="ARBA00023453"/>
    </source>
</evidence>
<dbReference type="GO" id="GO:0032259">
    <property type="term" value="P:methylation"/>
    <property type="evidence" value="ECO:0007669"/>
    <property type="project" value="UniProtKB-KW"/>
</dbReference>
<dbReference type="AlphaFoldDB" id="A0AAU9IAX9"/>
<reference evidence="5" key="1">
    <citation type="submission" date="2021-09" db="EMBL/GenBank/DDBJ databases">
        <authorList>
            <consortium name="AG Swart"/>
            <person name="Singh M."/>
            <person name="Singh A."/>
            <person name="Seah K."/>
            <person name="Emmerich C."/>
        </authorList>
    </citation>
    <scope>NUCLEOTIDE SEQUENCE</scope>
    <source>
        <strain evidence="5">ATCC30299</strain>
    </source>
</reference>
<evidence type="ECO:0000256" key="1">
    <source>
        <dbReference type="ARBA" id="ARBA00022603"/>
    </source>
</evidence>
<organism evidence="5 6">
    <name type="scientific">Blepharisma stoltei</name>
    <dbReference type="NCBI Taxonomy" id="1481888"/>
    <lineage>
        <taxon>Eukaryota</taxon>
        <taxon>Sar</taxon>
        <taxon>Alveolata</taxon>
        <taxon>Ciliophora</taxon>
        <taxon>Postciliodesmatophora</taxon>
        <taxon>Heterotrichea</taxon>
        <taxon>Heterotrichida</taxon>
        <taxon>Blepharismidae</taxon>
        <taxon>Blepharisma</taxon>
    </lineage>
</organism>
<proteinExistence type="inferred from homology"/>
<dbReference type="PROSITE" id="PS51682">
    <property type="entry name" value="SAM_OMT_I"/>
    <property type="match status" value="1"/>
</dbReference>
<dbReference type="InterPro" id="IPR050362">
    <property type="entry name" value="Cation-dep_OMT"/>
</dbReference>
<dbReference type="PANTHER" id="PTHR10509">
    <property type="entry name" value="O-METHYLTRANSFERASE-RELATED"/>
    <property type="match status" value="1"/>
</dbReference>
<evidence type="ECO:0000256" key="3">
    <source>
        <dbReference type="ARBA" id="ARBA00022691"/>
    </source>
</evidence>
<keyword evidence="3" id="KW-0949">S-adenosyl-L-methionine</keyword>
<sequence>MQTISVAVRRNIFLKGIFRFSSTIPVKTSINDKSLEYIYRVGIRNAPIKEELLAETRKIYPEDADMSTDRIQGDFIENLIISINAKKCIEVGVFTGFSSLCAALGLPSDGKNFALDISEEYTSIARKYWKLAGVDSKIDLIIGPALDSLIKLRMEGHENSFDYAFLDADKPNYLNYYENLGSIIQYKT</sequence>
<evidence type="ECO:0000313" key="6">
    <source>
        <dbReference type="Proteomes" id="UP001162131"/>
    </source>
</evidence>
<dbReference type="GO" id="GO:0008757">
    <property type="term" value="F:S-adenosylmethionine-dependent methyltransferase activity"/>
    <property type="evidence" value="ECO:0007669"/>
    <property type="project" value="TreeGrafter"/>
</dbReference>